<reference evidence="4 5" key="1">
    <citation type="submission" date="2016-11" db="EMBL/GenBank/DDBJ databases">
        <title>The macronuclear genome of Stentor coeruleus: a giant cell with tiny introns.</title>
        <authorList>
            <person name="Slabodnick M."/>
            <person name="Ruby J.G."/>
            <person name="Reiff S.B."/>
            <person name="Swart E.C."/>
            <person name="Gosai S."/>
            <person name="Prabakaran S."/>
            <person name="Witkowska E."/>
            <person name="Larue G.E."/>
            <person name="Fisher S."/>
            <person name="Freeman R.M."/>
            <person name="Gunawardena J."/>
            <person name="Chu W."/>
            <person name="Stover N.A."/>
            <person name="Gregory B.D."/>
            <person name="Nowacki M."/>
            <person name="Derisi J."/>
            <person name="Roy S.W."/>
            <person name="Marshall W.F."/>
            <person name="Sood P."/>
        </authorList>
    </citation>
    <scope>NUCLEOTIDE SEQUENCE [LARGE SCALE GENOMIC DNA]</scope>
    <source>
        <strain evidence="4">WM001</strain>
    </source>
</reference>
<dbReference type="PANTHER" id="PTHR46093">
    <property type="entry name" value="ACYL-COA-BINDING DOMAIN-CONTAINING PROTEIN 5"/>
    <property type="match status" value="1"/>
</dbReference>
<feature type="compositionally biased region" description="Basic and acidic residues" evidence="3">
    <location>
        <begin position="317"/>
        <end position="328"/>
    </location>
</feature>
<comment type="caution">
    <text evidence="4">The sequence shown here is derived from an EMBL/GenBank/DDBJ whole genome shotgun (WGS) entry which is preliminary data.</text>
</comment>
<feature type="compositionally biased region" description="Basic residues" evidence="3">
    <location>
        <begin position="355"/>
        <end position="366"/>
    </location>
</feature>
<keyword evidence="5" id="KW-1185">Reference proteome</keyword>
<evidence type="ECO:0000256" key="3">
    <source>
        <dbReference type="SAM" id="MobiDB-lite"/>
    </source>
</evidence>
<feature type="compositionally biased region" description="Basic and acidic residues" evidence="3">
    <location>
        <begin position="290"/>
        <end position="310"/>
    </location>
</feature>
<evidence type="ECO:0000256" key="1">
    <source>
        <dbReference type="ARBA" id="ARBA00022441"/>
    </source>
</evidence>
<dbReference type="PANTHER" id="PTHR46093:SF18">
    <property type="entry name" value="FIBRONECTIN TYPE-III DOMAIN-CONTAINING PROTEIN"/>
    <property type="match status" value="1"/>
</dbReference>
<organism evidence="4 5">
    <name type="scientific">Stentor coeruleus</name>
    <dbReference type="NCBI Taxonomy" id="5963"/>
    <lineage>
        <taxon>Eukaryota</taxon>
        <taxon>Sar</taxon>
        <taxon>Alveolata</taxon>
        <taxon>Ciliophora</taxon>
        <taxon>Postciliodesmatophora</taxon>
        <taxon>Heterotrichea</taxon>
        <taxon>Heterotrichida</taxon>
        <taxon>Stentoridae</taxon>
        <taxon>Stentor</taxon>
    </lineage>
</organism>
<dbReference type="AlphaFoldDB" id="A0A1R2CYA3"/>
<name>A0A1R2CYA3_9CILI</name>
<keyword evidence="2" id="KW-0677">Repeat</keyword>
<protein>
    <submittedName>
        <fullName evidence="4">Uncharacterized protein</fullName>
    </submittedName>
</protein>
<dbReference type="Gene3D" id="2.120.10.80">
    <property type="entry name" value="Kelch-type beta propeller"/>
    <property type="match status" value="1"/>
</dbReference>
<accession>A0A1R2CYA3</accession>
<evidence type="ECO:0000256" key="2">
    <source>
        <dbReference type="ARBA" id="ARBA00022737"/>
    </source>
</evidence>
<gene>
    <name evidence="4" type="ORF">SteCoe_2891</name>
</gene>
<evidence type="ECO:0000313" key="5">
    <source>
        <dbReference type="Proteomes" id="UP000187209"/>
    </source>
</evidence>
<dbReference type="Proteomes" id="UP000187209">
    <property type="component" value="Unassembled WGS sequence"/>
</dbReference>
<keyword evidence="1" id="KW-0880">Kelch repeat</keyword>
<dbReference type="SUPFAM" id="SSF117281">
    <property type="entry name" value="Kelch motif"/>
    <property type="match status" value="1"/>
</dbReference>
<dbReference type="Pfam" id="PF24681">
    <property type="entry name" value="Kelch_KLHDC2_KLHL20_DRC7"/>
    <property type="match status" value="1"/>
</dbReference>
<dbReference type="OrthoDB" id="300231at2759"/>
<evidence type="ECO:0000313" key="4">
    <source>
        <dbReference type="EMBL" id="OMJ93982.1"/>
    </source>
</evidence>
<dbReference type="InterPro" id="IPR015915">
    <property type="entry name" value="Kelch-typ_b-propeller"/>
</dbReference>
<feature type="region of interest" description="Disordered" evidence="3">
    <location>
        <begin position="289"/>
        <end position="370"/>
    </location>
</feature>
<dbReference type="InterPro" id="IPR006652">
    <property type="entry name" value="Kelch_1"/>
</dbReference>
<sequence length="409" mass="47027">MISNFKHRELKINTNTSSYQGLWQELRAPAPLPPRRCHHSSVIVQNKLVVYGGQDITIGVFNDLWILNIDSCNPQSERWYNINAIGDFPGPLCRHSAIVYNEEVYIYGGTNGDNENSSTYKFNLETQTWSRYPGPMPGVDSHSAIVYKDLMIIFGGYQGGSLVNNLYVQSLIDLTWTKKESDFFPNPRASHRAVLYNGHMWIYGGRSYDSNYLQDLWKLNLEDWTWNLIEYTGNAPGVVSAHSACVYGEVMLIFGGVRDMLKETNEMFTYDFKANNWVLIQTETDIEDPVSDKEYPEHTMKSKKTLESKRSLISRENNLHSHSSNENKKPKHKRNNSYKQSEDSKKTYKGNHGGKSLKGRVRGKVPHSRDGHTANVFEDFMIIFGGDRHQMAFNDVYFYTITEKILKKD</sequence>
<dbReference type="EMBL" id="MPUH01000033">
    <property type="protein sequence ID" value="OMJ93982.1"/>
    <property type="molecule type" value="Genomic_DNA"/>
</dbReference>
<proteinExistence type="predicted"/>
<dbReference type="Pfam" id="PF01344">
    <property type="entry name" value="Kelch_1"/>
    <property type="match status" value="1"/>
</dbReference>